<dbReference type="EMBL" id="GEDG01035419">
    <property type="protein sequence ID" value="JAP09220.1"/>
    <property type="molecule type" value="Transcribed_RNA"/>
</dbReference>
<protein>
    <submittedName>
        <fullName evidence="1">Putative ovule protein</fullName>
    </submittedName>
</protein>
<accession>A0A0V0GLX1</accession>
<evidence type="ECO:0000313" key="1">
    <source>
        <dbReference type="EMBL" id="JAP09220.1"/>
    </source>
</evidence>
<name>A0A0V0GLX1_SOLCH</name>
<dbReference type="AlphaFoldDB" id="A0A0V0GLX1"/>
<proteinExistence type="predicted"/>
<organism evidence="1">
    <name type="scientific">Solanum chacoense</name>
    <name type="common">Chaco potato</name>
    <dbReference type="NCBI Taxonomy" id="4108"/>
    <lineage>
        <taxon>Eukaryota</taxon>
        <taxon>Viridiplantae</taxon>
        <taxon>Streptophyta</taxon>
        <taxon>Embryophyta</taxon>
        <taxon>Tracheophyta</taxon>
        <taxon>Spermatophyta</taxon>
        <taxon>Magnoliopsida</taxon>
        <taxon>eudicotyledons</taxon>
        <taxon>Gunneridae</taxon>
        <taxon>Pentapetalae</taxon>
        <taxon>asterids</taxon>
        <taxon>lamiids</taxon>
        <taxon>Solanales</taxon>
        <taxon>Solanaceae</taxon>
        <taxon>Solanoideae</taxon>
        <taxon>Solaneae</taxon>
        <taxon>Solanum</taxon>
    </lineage>
</organism>
<reference evidence="1" key="1">
    <citation type="submission" date="2015-12" db="EMBL/GenBank/DDBJ databases">
        <title>Gene expression during late stages of embryo sac development: a critical building block for successful pollen-pistil interactions.</title>
        <authorList>
            <person name="Liu Y."/>
            <person name="Joly V."/>
            <person name="Sabar M."/>
            <person name="Matton D.P."/>
        </authorList>
    </citation>
    <scope>NUCLEOTIDE SEQUENCE</scope>
</reference>
<sequence length="60" mass="6526">MVSCGIRSLGTFTVTEMPVRANAFKISRLASKSLTRRIKVESRRKLATWTGGGRSSATVP</sequence>